<evidence type="ECO:0000256" key="4">
    <source>
        <dbReference type="ARBA" id="ARBA00023002"/>
    </source>
</evidence>
<dbReference type="Gene3D" id="3.50.50.100">
    <property type="match status" value="1"/>
</dbReference>
<dbReference type="PANTHER" id="PTHR43706">
    <property type="entry name" value="NADH DEHYDROGENASE"/>
    <property type="match status" value="1"/>
</dbReference>
<keyword evidence="4" id="KW-0560">Oxidoreductase</keyword>
<dbReference type="PRINTS" id="PR00368">
    <property type="entry name" value="FADPNR"/>
</dbReference>
<keyword evidence="3" id="KW-0274">FAD</keyword>
<proteinExistence type="inferred from homology"/>
<dbReference type="AlphaFoldDB" id="A0AAD9S391"/>
<comment type="caution">
    <text evidence="7">The sequence shown here is derived from an EMBL/GenBank/DDBJ whole genome shotgun (WGS) entry which is preliminary data.</text>
</comment>
<evidence type="ECO:0000256" key="5">
    <source>
        <dbReference type="ARBA" id="ARBA00023027"/>
    </source>
</evidence>
<dbReference type="Gene3D" id="3.30.920.50">
    <property type="entry name" value="Beta-1,3-glucanase, C-terminal domain"/>
    <property type="match status" value="1"/>
</dbReference>
<dbReference type="SUPFAM" id="SSF51905">
    <property type="entry name" value="FAD/NAD(P)-binding domain"/>
    <property type="match status" value="2"/>
</dbReference>
<keyword evidence="2" id="KW-0285">Flavoprotein</keyword>
<evidence type="ECO:0000259" key="6">
    <source>
        <dbReference type="PROSITE" id="PS52006"/>
    </source>
</evidence>
<dbReference type="Proteomes" id="UP001265746">
    <property type="component" value="Unassembled WGS sequence"/>
</dbReference>
<accession>A0AAD9S391</accession>
<dbReference type="PANTHER" id="PTHR43706:SF17">
    <property type="entry name" value="NADH DEHYDROGENASE (EUROFUNG)"/>
    <property type="match status" value="1"/>
</dbReference>
<evidence type="ECO:0000256" key="2">
    <source>
        <dbReference type="ARBA" id="ARBA00022630"/>
    </source>
</evidence>
<organism evidence="7 8">
    <name type="scientific">Phomopsis amygdali</name>
    <name type="common">Fusicoccum amygdali</name>
    <dbReference type="NCBI Taxonomy" id="1214568"/>
    <lineage>
        <taxon>Eukaryota</taxon>
        <taxon>Fungi</taxon>
        <taxon>Dikarya</taxon>
        <taxon>Ascomycota</taxon>
        <taxon>Pezizomycotina</taxon>
        <taxon>Sordariomycetes</taxon>
        <taxon>Sordariomycetidae</taxon>
        <taxon>Diaporthales</taxon>
        <taxon>Diaporthaceae</taxon>
        <taxon>Diaporthe</taxon>
    </lineage>
</organism>
<evidence type="ECO:0000313" key="7">
    <source>
        <dbReference type="EMBL" id="KAK2597505.1"/>
    </source>
</evidence>
<dbReference type="InterPro" id="IPR045024">
    <property type="entry name" value="NDH-2"/>
</dbReference>
<dbReference type="Gene3D" id="2.60.110.10">
    <property type="entry name" value="Thaumatin"/>
    <property type="match status" value="1"/>
</dbReference>
<keyword evidence="5" id="KW-0520">NAD</keyword>
<evidence type="ECO:0000256" key="1">
    <source>
        <dbReference type="ARBA" id="ARBA00005272"/>
    </source>
</evidence>
<dbReference type="InterPro" id="IPR023753">
    <property type="entry name" value="FAD/NAD-binding_dom"/>
</dbReference>
<comment type="similarity">
    <text evidence="1">Belongs to the NADH dehydrogenase family.</text>
</comment>
<dbReference type="GO" id="GO:0003954">
    <property type="term" value="F:NADH dehydrogenase activity"/>
    <property type="evidence" value="ECO:0007669"/>
    <property type="project" value="InterPro"/>
</dbReference>
<dbReference type="GO" id="GO:0005739">
    <property type="term" value="C:mitochondrion"/>
    <property type="evidence" value="ECO:0007669"/>
    <property type="project" value="TreeGrafter"/>
</dbReference>
<reference evidence="7" key="1">
    <citation type="submission" date="2023-06" db="EMBL/GenBank/DDBJ databases">
        <authorList>
            <person name="Noh H."/>
        </authorList>
    </citation>
    <scope>NUCLEOTIDE SEQUENCE</scope>
    <source>
        <strain evidence="7">DUCC20226</strain>
    </source>
</reference>
<gene>
    <name evidence="7" type="ORF">N8I77_012287</name>
</gene>
<dbReference type="InterPro" id="IPR032477">
    <property type="entry name" value="Glyco_hydro_64"/>
</dbReference>
<keyword evidence="8" id="KW-1185">Reference proteome</keyword>
<name>A0AAD9S391_PHOAM</name>
<feature type="domain" description="GH64" evidence="6">
    <location>
        <begin position="428"/>
        <end position="845"/>
    </location>
</feature>
<dbReference type="EMBL" id="JAUJFL010000009">
    <property type="protein sequence ID" value="KAK2597505.1"/>
    <property type="molecule type" value="Genomic_DNA"/>
</dbReference>
<sequence length="853" mass="94335">MPKRVIIVGSGWAGATLSTALDERKFKITVISPEETTPYTPLLASAACGLYDFSLVEASIRHQNKDIRYIKASVDDVDFGKKVCKCKPAFDELPKTSPGEFDLSYDYLILAPGCTNNTFGTPGVKEHAMFVRTARDAKAIQAQIRECFERASIPGLTGQEIRDILHFVIVGAGPTGVEISSELSDLFHEDFARLYPHIKKHVRISIHDVAPNVLGGFDQHLQEYAMNSFDRRDVEVLTESHIEKVDDEAIYTRELGRIPCNTVIWATGNGATSLVGRLKCQKSEKGLPRLLTDEFLRLKGENREPVPDVYALGDAADVDGASLPTTAEVACQKANWLGTALNKDFEQGKVSHFQYRQAAVVAYLGHSDGVIAGKSDYTGAEAWVAWRSKNFLWTRTWRQRVLVVVSWVLDRLTGRTIAPRNDSGSCLAGHSSLNVTIQNNQDNPIFFYVTGKEPADGSFVILRKQGDCHTWSTKPTYTDISSTMPYYFVDGTNGSNDFHGEVEVNSSTSFMLPSYVNSARLYVSQDKLRFGTNLGGPDAGFVEPSATNPGLPEYNITWQFIEFTYGSGNFIVNPSYVDFAAMSLDLTLTSGTAGANVSTVRGLETNALQNICEDLNKQTRKDNQSWTNLCLTDRNGKYIRALSPSQYLALYPNDKMFDYYKPYVDRVWTTYKDRNLTINTQDDGSNTKVVVGRTVTCRVNPEDELLWCGQIDSSSGPYSFRKPTTAEIMGCTQGSLGGNTMESPFTVKGDSDFTQALIVPRLCAAFSRSTLLLEGGDNQPSSKIKADLYYAQGDDKNSITNHYSRIVHDRLLDKIGYAFPYDDTNASDGNNTTTNAGGVIQDPDPRLLLIAIR</sequence>
<dbReference type="InterPro" id="IPR037176">
    <property type="entry name" value="Osmotin/thaumatin-like_sf"/>
</dbReference>
<evidence type="ECO:0000313" key="8">
    <source>
        <dbReference type="Proteomes" id="UP001265746"/>
    </source>
</evidence>
<dbReference type="Pfam" id="PF16483">
    <property type="entry name" value="Glyco_hydro_64"/>
    <property type="match status" value="1"/>
</dbReference>
<dbReference type="InterPro" id="IPR042517">
    <property type="entry name" value="Glyco_hydro_64_N_2"/>
</dbReference>
<protein>
    <recommendedName>
        <fullName evidence="6">GH64 domain-containing protein</fullName>
    </recommendedName>
</protein>
<evidence type="ECO:0000256" key="3">
    <source>
        <dbReference type="ARBA" id="ARBA00022827"/>
    </source>
</evidence>
<dbReference type="PROSITE" id="PS52006">
    <property type="entry name" value="GH64"/>
    <property type="match status" value="1"/>
</dbReference>
<dbReference type="InterPro" id="IPR036188">
    <property type="entry name" value="FAD/NAD-bd_sf"/>
</dbReference>
<dbReference type="Pfam" id="PF07992">
    <property type="entry name" value="Pyr_redox_2"/>
    <property type="match status" value="1"/>
</dbReference>